<dbReference type="WBParaSite" id="PSU_v2.g8610.t1">
    <property type="protein sequence ID" value="PSU_v2.g8610.t1"/>
    <property type="gene ID" value="PSU_v2.g8610"/>
</dbReference>
<protein>
    <submittedName>
        <fullName evidence="3">Mon2/Sec7/BIG1-like HDS domain-containing protein</fullName>
    </submittedName>
</protein>
<dbReference type="InterPro" id="IPR016024">
    <property type="entry name" value="ARM-type_fold"/>
</dbReference>
<dbReference type="SUPFAM" id="SSF48371">
    <property type="entry name" value="ARM repeat"/>
    <property type="match status" value="1"/>
</dbReference>
<dbReference type="InterPro" id="IPR015403">
    <property type="entry name" value="Mon2/Sec7/BIG1-like_HDS"/>
</dbReference>
<organism evidence="2 3">
    <name type="scientific">Panagrolaimus superbus</name>
    <dbReference type="NCBI Taxonomy" id="310955"/>
    <lineage>
        <taxon>Eukaryota</taxon>
        <taxon>Metazoa</taxon>
        <taxon>Ecdysozoa</taxon>
        <taxon>Nematoda</taxon>
        <taxon>Chromadorea</taxon>
        <taxon>Rhabditida</taxon>
        <taxon>Tylenchina</taxon>
        <taxon>Panagrolaimomorpha</taxon>
        <taxon>Panagrolaimoidea</taxon>
        <taxon>Panagrolaimidae</taxon>
        <taxon>Panagrolaimus</taxon>
    </lineage>
</organism>
<keyword evidence="2" id="KW-1185">Reference proteome</keyword>
<evidence type="ECO:0000313" key="2">
    <source>
        <dbReference type="Proteomes" id="UP000887577"/>
    </source>
</evidence>
<accession>A0A914Z9Z7</accession>
<name>A0A914Z9Z7_9BILA</name>
<proteinExistence type="predicted"/>
<reference evidence="3" key="1">
    <citation type="submission" date="2022-11" db="UniProtKB">
        <authorList>
            <consortium name="WormBaseParasite"/>
        </authorList>
    </citation>
    <scope>IDENTIFICATION</scope>
</reference>
<dbReference type="AlphaFoldDB" id="A0A914Z9Z7"/>
<dbReference type="Proteomes" id="UP000887577">
    <property type="component" value="Unplaced"/>
</dbReference>
<evidence type="ECO:0000313" key="3">
    <source>
        <dbReference type="WBParaSite" id="PSU_v2.g8610.t1"/>
    </source>
</evidence>
<feature type="domain" description="Mon2/Sec7/BIG1-like HDS" evidence="1">
    <location>
        <begin position="911"/>
        <end position="975"/>
    </location>
</feature>
<dbReference type="Pfam" id="PF09324">
    <property type="entry name" value="Sec7-like_HDS"/>
    <property type="match status" value="1"/>
</dbReference>
<evidence type="ECO:0000259" key="1">
    <source>
        <dbReference type="Pfam" id="PF09324"/>
    </source>
</evidence>
<sequence>MDAIISKLSTHSDATKGVSNLLELCTLAKGLRERDDMPAFEKRKRCLSLFECAVGSGKPKLAHMGIEGLQLLLRDSAFNSDSDSSKDEQRTAVQTLSHLSSLPTWDKGIQCQAVTVIVQLISNTEVKVLLSDLYAAIQLCANTYKTSEDQSVKLAVRAALTQLLNSFCINRYSNVGPESQDEIVVFMDMTALIKELLTRIDSGQQASADELQLGLDALYSTVSVQPPHFYKHQPLFNVFTTELIPSLLCLLQFSGEKQEKAKSFLERARSTTKSQRATIFTTSDMARSFYQLIEHILKLMAPLQQTSRSLTVELFRSAMVVPPPEKRYEPLRLLKRFTTTPSFLSSLLSLMALDDSVWPVIAECVEESAKQTVSTEVSVDAIRTLQIMFDAFDSISTTCDETNFTKEFFERIKANNDFEAQKNQKPEESEIHETAVVKKEISDSAQDFVNRLRNAAIEWLKVESSTELDQKFQKFASDFISHSSSETSESNGSETQLLNCDAAYICIYAALSFSLRFSETSPKKREFLSTFICDGCIVYASDGWISSVYRILQNDPLFASDNDKVSLSRKSVLESIIEDFDGHRNKLLIYQSIRSEIPAADDAAPPVIIEEREIKSKEMEQIDIWMHRLLSNCWRTIEIILGRFPLKADKKLSSEKFCVEGAEATLEAMRSFSRILRHFSMKREILWLYEKFGEEICNLEELREFINSNGAEKKSWPMSRVDALGLDLLFENALISGSLSFNCWKHVVRAIEFCSELERHQFCLTKSANTSYEQTNEIHGLRDLLGKPSQKDLSLKTIGKVLDELMLKIHAFFENAARQLNLPSFVALLDYIVAANENNLKYSDNGRIPESCSLLQRISKLVVGAAARPQIHLMKIWSTVSGHLAESSGARFPEEVSRLAVVSLGDCVQALLRDEIPGFCFNQGLFGVFQNMLCSDSCGAETQEHIVTILCSFIQERPNQIGSGWKMLFGAIKAIRIGNIKEKKKSKTSLSMVHFAVLEVLKKYFEIDDPKIFVPTALEFIFCVNHYLQSTIENGGGDDQSVDANISQNEEREGAIAETILQFVEVCQKLFIEYFDSNDLPAFQPLINRLKLREKSIDFVEDNYDQRFFDLPPLSSILREEDQLGVFPSDLNESIKSMKKFY</sequence>